<keyword evidence="5" id="KW-1185">Reference proteome</keyword>
<evidence type="ECO:0000259" key="3">
    <source>
        <dbReference type="Pfam" id="PF04754"/>
    </source>
</evidence>
<protein>
    <submittedName>
        <fullName evidence="4">Rpn family recombination-promoting nuclease/putative transposase</fullName>
    </submittedName>
</protein>
<dbReference type="InterPro" id="IPR051699">
    <property type="entry name" value="Rpn/YhgA-like_nuclease"/>
</dbReference>
<dbReference type="Proteomes" id="UP001203069">
    <property type="component" value="Unassembled WGS sequence"/>
</dbReference>
<sequence length="310" mass="35549">MSSHDAIFKQFLGDIDIANDFLSIHLPPEIRQHCDFTTLQRESASFVDEELRSRVSDMLYSCRTTQGKGYIYCVIEHQSSPDRLMAFRLMRYALAAMQQHLSQGHKILPLVVPLLFYHGDRRPYPFSLNWLESFHDPSLARQIYTTAFPLLDLTVTSDDEIKTHRKAALLELVLKHIRTRDMLELARDIGLLMELWALPLTQQRALMFYIAHMGRTSDYRAFIDGVTEPLTGEREENMETIANQLKRAGFEEGLLQGKEKWLAEGLEQGIKASALRIARQMLKSGMPPQQVQQMTGLSDEDMQTAMSSVE</sequence>
<evidence type="ECO:0000313" key="5">
    <source>
        <dbReference type="Proteomes" id="UP001203069"/>
    </source>
</evidence>
<dbReference type="InterPro" id="IPR010106">
    <property type="entry name" value="RpnA"/>
</dbReference>
<name>A0ABT0MZS3_9GAMM</name>
<organism evidence="4 5">
    <name type="scientific">Brenneria tiliae</name>
    <dbReference type="NCBI Taxonomy" id="2914984"/>
    <lineage>
        <taxon>Bacteria</taxon>
        <taxon>Pseudomonadati</taxon>
        <taxon>Pseudomonadota</taxon>
        <taxon>Gammaproteobacteria</taxon>
        <taxon>Enterobacterales</taxon>
        <taxon>Pectobacteriaceae</taxon>
        <taxon>Brenneria</taxon>
    </lineage>
</organism>
<dbReference type="Pfam" id="PF04754">
    <property type="entry name" value="Transposase_31"/>
    <property type="match status" value="1"/>
</dbReference>
<dbReference type="InterPro" id="IPR006842">
    <property type="entry name" value="Transposase_31"/>
</dbReference>
<feature type="domain" description="Transposase (putative) YhgA-like" evidence="3">
    <location>
        <begin position="3"/>
        <end position="193"/>
    </location>
</feature>
<accession>A0ABT0MZS3</accession>
<dbReference type="PANTHER" id="PTHR34611:SF2">
    <property type="entry name" value="INACTIVE RECOMBINATION-PROMOTING NUCLEASE-LIKE PROTEIN RPNE-RELATED"/>
    <property type="match status" value="1"/>
</dbReference>
<evidence type="ECO:0000313" key="4">
    <source>
        <dbReference type="EMBL" id="MCL2895343.1"/>
    </source>
</evidence>
<dbReference type="RefSeq" id="WP_249246327.1">
    <property type="nucleotide sequence ID" value="NZ_JAKPBZ010000116.1"/>
</dbReference>
<proteinExistence type="inferred from homology"/>
<evidence type="ECO:0000256" key="2">
    <source>
        <dbReference type="SAM" id="MobiDB-lite"/>
    </source>
</evidence>
<gene>
    <name evidence="4" type="ORF">MFP26_21975</name>
</gene>
<reference evidence="4 5" key="1">
    <citation type="submission" date="2022-02" db="EMBL/GenBank/DDBJ databases">
        <title>Description of Brenneria tiliae sp. nov. isolated from symptomatic Tilia x moltkei and Tilia x europaea trees in the UK.</title>
        <authorList>
            <person name="Kile H."/>
        </authorList>
    </citation>
    <scope>NUCLEOTIDE SEQUENCE [LARGE SCALE GENOMIC DNA]</scope>
    <source>
        <strain evidence="4 5">MC1SB4.1</strain>
    </source>
</reference>
<feature type="region of interest" description="Disordered" evidence="2">
    <location>
        <begin position="287"/>
        <end position="310"/>
    </location>
</feature>
<evidence type="ECO:0000256" key="1">
    <source>
        <dbReference type="ARBA" id="ARBA00009787"/>
    </source>
</evidence>
<dbReference type="EMBL" id="JAKPBZ010000116">
    <property type="protein sequence ID" value="MCL2895343.1"/>
    <property type="molecule type" value="Genomic_DNA"/>
</dbReference>
<dbReference type="NCBIfam" id="TIGR01784">
    <property type="entry name" value="T_den_put_tspse"/>
    <property type="match status" value="1"/>
</dbReference>
<dbReference type="PANTHER" id="PTHR34611">
    <property type="match status" value="1"/>
</dbReference>
<comment type="caution">
    <text evidence="4">The sequence shown here is derived from an EMBL/GenBank/DDBJ whole genome shotgun (WGS) entry which is preliminary data.</text>
</comment>
<comment type="similarity">
    <text evidence="1">Belongs to the Rpn/YhgA-like nuclease family.</text>
</comment>
<feature type="compositionally biased region" description="Polar residues" evidence="2">
    <location>
        <begin position="287"/>
        <end position="296"/>
    </location>
</feature>